<keyword evidence="12" id="KW-0072">Autophagy</keyword>
<evidence type="ECO:0000256" key="4">
    <source>
        <dbReference type="ARBA" id="ARBA00004614"/>
    </source>
</evidence>
<dbReference type="GO" id="GO:0031966">
    <property type="term" value="C:mitochondrial membrane"/>
    <property type="evidence" value="ECO:0007669"/>
    <property type="project" value="UniProtKB-SubCell"/>
</dbReference>
<dbReference type="GO" id="GO:0015031">
    <property type="term" value="P:protein transport"/>
    <property type="evidence" value="ECO:0007669"/>
    <property type="project" value="UniProtKB-KW"/>
</dbReference>
<dbReference type="EMBL" id="ML979008">
    <property type="protein sequence ID" value="KAF1923205.1"/>
    <property type="molecule type" value="Genomic_DNA"/>
</dbReference>
<dbReference type="GO" id="GO:0030659">
    <property type="term" value="C:cytoplasmic vesicle membrane"/>
    <property type="evidence" value="ECO:0007669"/>
    <property type="project" value="UniProtKB-SubCell"/>
</dbReference>
<evidence type="ECO:0000256" key="16">
    <source>
        <dbReference type="ARBA" id="ARBA00023157"/>
    </source>
</evidence>
<gene>
    <name evidence="22" type="ORF">M421DRAFT_426018</name>
</gene>
<evidence type="ECO:0000256" key="6">
    <source>
        <dbReference type="ARBA" id="ARBA00013776"/>
    </source>
</evidence>
<dbReference type="InterPro" id="IPR044865">
    <property type="entry name" value="MRH_dom"/>
</dbReference>
<evidence type="ECO:0000256" key="5">
    <source>
        <dbReference type="ARBA" id="ARBA00005363"/>
    </source>
</evidence>
<protein>
    <recommendedName>
        <fullName evidence="6">Autophagy-related protein 27</fullName>
    </recommendedName>
</protein>
<keyword evidence="8 19" id="KW-0812">Transmembrane</keyword>
<keyword evidence="11 19" id="KW-1133">Transmembrane helix</keyword>
<feature type="region of interest" description="Disordered" evidence="18">
    <location>
        <begin position="176"/>
        <end position="228"/>
    </location>
</feature>
<keyword evidence="10" id="KW-0653">Protein transport</keyword>
<keyword evidence="13" id="KW-0333">Golgi apparatus</keyword>
<dbReference type="GeneID" id="54351937"/>
<keyword evidence="23" id="KW-1185">Reference proteome</keyword>
<dbReference type="PROSITE" id="PS51914">
    <property type="entry name" value="MRH"/>
    <property type="match status" value="1"/>
</dbReference>
<organism evidence="22 23">
    <name type="scientific">Didymella exigua CBS 183.55</name>
    <dbReference type="NCBI Taxonomy" id="1150837"/>
    <lineage>
        <taxon>Eukaryota</taxon>
        <taxon>Fungi</taxon>
        <taxon>Dikarya</taxon>
        <taxon>Ascomycota</taxon>
        <taxon>Pezizomycotina</taxon>
        <taxon>Dothideomycetes</taxon>
        <taxon>Pleosporomycetidae</taxon>
        <taxon>Pleosporales</taxon>
        <taxon>Pleosporineae</taxon>
        <taxon>Didymellaceae</taxon>
        <taxon>Didymella</taxon>
    </lineage>
</organism>
<evidence type="ECO:0000256" key="18">
    <source>
        <dbReference type="SAM" id="MobiDB-lite"/>
    </source>
</evidence>
<evidence type="ECO:0000313" key="23">
    <source>
        <dbReference type="Proteomes" id="UP000800082"/>
    </source>
</evidence>
<proteinExistence type="inferred from homology"/>
<dbReference type="InterPro" id="IPR009011">
    <property type="entry name" value="Man6P_isomerase_rcpt-bd_dom_sf"/>
</dbReference>
<keyword evidence="15 19" id="KW-0472">Membrane</keyword>
<dbReference type="Gene3D" id="2.70.130.10">
    <property type="entry name" value="Mannose-6-phosphate receptor binding domain"/>
    <property type="match status" value="1"/>
</dbReference>
<evidence type="ECO:0000256" key="19">
    <source>
        <dbReference type="SAM" id="Phobius"/>
    </source>
</evidence>
<accession>A0A6A5R510</accession>
<keyword evidence="17" id="KW-0968">Cytoplasmic vesicle</keyword>
<evidence type="ECO:0000256" key="14">
    <source>
        <dbReference type="ARBA" id="ARBA00023128"/>
    </source>
</evidence>
<sequence>MAHSRSHTSLLSLLAATSLLPLQAWASFECKDMGTQGTHFNFEKLGGPHVVHWKEEDVEHDMEFKYNFTMDLCKALKSECHNGARVCGMRENIDLSQEGNSTITPIDIAGTYTSYNGRNIDAKYELLRNSKSNSDSGREGLRTILHGGRLPFDDKKNGLDQRAIIEFVCDKDRTGLEGDETDGGKSGSGKDDDKDGKKDDDKKDDDKKDDDKKEEKRMSRREEGSKDQCEDSDASLRFCGYKVENLEKDKMARTLRLEWRTKYACADTPAEKPASAHWGFFGWFFIILFLSIAAYLVFGSWLNYNRYGARGWDLLPHGDAIRDVPYIAKDFGRKIFQTVQGSGSRGGYAAV</sequence>
<dbReference type="Pfam" id="PF09451">
    <property type="entry name" value="ATG27"/>
    <property type="match status" value="1"/>
</dbReference>
<evidence type="ECO:0000256" key="2">
    <source>
        <dbReference type="ARBA" id="ARBA00004358"/>
    </source>
</evidence>
<evidence type="ECO:0000256" key="13">
    <source>
        <dbReference type="ARBA" id="ARBA00023034"/>
    </source>
</evidence>
<comment type="similarity">
    <text evidence="5">Belongs to the ATG27 family.</text>
</comment>
<dbReference type="GO" id="GO:0006914">
    <property type="term" value="P:autophagy"/>
    <property type="evidence" value="ECO:0007669"/>
    <property type="project" value="UniProtKB-KW"/>
</dbReference>
<dbReference type="Proteomes" id="UP000800082">
    <property type="component" value="Unassembled WGS sequence"/>
</dbReference>
<reference evidence="22" key="1">
    <citation type="journal article" date="2020" name="Stud. Mycol.">
        <title>101 Dothideomycetes genomes: a test case for predicting lifestyles and emergence of pathogens.</title>
        <authorList>
            <person name="Haridas S."/>
            <person name="Albert R."/>
            <person name="Binder M."/>
            <person name="Bloem J."/>
            <person name="Labutti K."/>
            <person name="Salamov A."/>
            <person name="Andreopoulos B."/>
            <person name="Baker S."/>
            <person name="Barry K."/>
            <person name="Bills G."/>
            <person name="Bluhm B."/>
            <person name="Cannon C."/>
            <person name="Castanera R."/>
            <person name="Culley D."/>
            <person name="Daum C."/>
            <person name="Ezra D."/>
            <person name="Gonzalez J."/>
            <person name="Henrissat B."/>
            <person name="Kuo A."/>
            <person name="Liang C."/>
            <person name="Lipzen A."/>
            <person name="Lutzoni F."/>
            <person name="Magnuson J."/>
            <person name="Mondo S."/>
            <person name="Nolan M."/>
            <person name="Ohm R."/>
            <person name="Pangilinan J."/>
            <person name="Park H.-J."/>
            <person name="Ramirez L."/>
            <person name="Alfaro M."/>
            <person name="Sun H."/>
            <person name="Tritt A."/>
            <person name="Yoshinaga Y."/>
            <person name="Zwiers L.-H."/>
            <person name="Turgeon B."/>
            <person name="Goodwin S."/>
            <person name="Spatafora J."/>
            <person name="Crous P."/>
            <person name="Grigoriev I."/>
        </authorList>
    </citation>
    <scope>NUCLEOTIDE SEQUENCE</scope>
    <source>
        <strain evidence="22">CBS 183.55</strain>
    </source>
</reference>
<evidence type="ECO:0000256" key="8">
    <source>
        <dbReference type="ARBA" id="ARBA00022692"/>
    </source>
</evidence>
<dbReference type="GO" id="GO:0034045">
    <property type="term" value="C:phagophore assembly site membrane"/>
    <property type="evidence" value="ECO:0007669"/>
    <property type="project" value="UniProtKB-SubCell"/>
</dbReference>
<evidence type="ECO:0000256" key="15">
    <source>
        <dbReference type="ARBA" id="ARBA00023136"/>
    </source>
</evidence>
<feature type="domain" description="MRH" evidence="21">
    <location>
        <begin position="28"/>
        <end position="267"/>
    </location>
</feature>
<feature type="compositionally biased region" description="Basic and acidic residues" evidence="18">
    <location>
        <begin position="188"/>
        <end position="228"/>
    </location>
</feature>
<evidence type="ECO:0000313" key="22">
    <source>
        <dbReference type="EMBL" id="KAF1923205.1"/>
    </source>
</evidence>
<keyword evidence="14" id="KW-0496">Mitochondrion</keyword>
<evidence type="ECO:0000256" key="20">
    <source>
        <dbReference type="SAM" id="SignalP"/>
    </source>
</evidence>
<evidence type="ECO:0000256" key="9">
    <source>
        <dbReference type="ARBA" id="ARBA00022729"/>
    </source>
</evidence>
<evidence type="ECO:0000256" key="7">
    <source>
        <dbReference type="ARBA" id="ARBA00022448"/>
    </source>
</evidence>
<dbReference type="InterPro" id="IPR018939">
    <property type="entry name" value="Autophagy-rel_prot_27"/>
</dbReference>
<dbReference type="PANTHER" id="PTHR15071">
    <property type="entry name" value="MANNOSE-6-PHOSPHATE RECEPTOR FAMILY MEMBER"/>
    <property type="match status" value="1"/>
</dbReference>
<evidence type="ECO:0000256" key="10">
    <source>
        <dbReference type="ARBA" id="ARBA00022927"/>
    </source>
</evidence>
<comment type="subcellular location">
    <subcellularLocation>
        <location evidence="2">Cytoplasmic vesicle membrane</location>
        <topology evidence="2">Single-pass type I membrane protein</topology>
    </subcellularLocation>
    <subcellularLocation>
        <location evidence="4">Golgi apparatus membrane</location>
        <topology evidence="4">Single-pass type I membrane protein</topology>
    </subcellularLocation>
    <subcellularLocation>
        <location evidence="1">Mitochondrion membrane</location>
        <topology evidence="1">Single-pass membrane protein</topology>
    </subcellularLocation>
    <subcellularLocation>
        <location evidence="3">Preautophagosomal structure membrane</location>
        <topology evidence="3">Single-pass type I membrane protein</topology>
    </subcellularLocation>
</comment>
<keyword evidence="9 20" id="KW-0732">Signal</keyword>
<dbReference type="GO" id="GO:0000139">
    <property type="term" value="C:Golgi membrane"/>
    <property type="evidence" value="ECO:0007669"/>
    <property type="project" value="UniProtKB-SubCell"/>
</dbReference>
<evidence type="ECO:0000256" key="3">
    <source>
        <dbReference type="ARBA" id="ARBA00004472"/>
    </source>
</evidence>
<dbReference type="RefSeq" id="XP_033443458.1">
    <property type="nucleotide sequence ID" value="XM_033594269.1"/>
</dbReference>
<feature type="transmembrane region" description="Helical" evidence="19">
    <location>
        <begin position="278"/>
        <end position="298"/>
    </location>
</feature>
<keyword evidence="16" id="KW-1015">Disulfide bond</keyword>
<evidence type="ECO:0000259" key="21">
    <source>
        <dbReference type="PROSITE" id="PS51914"/>
    </source>
</evidence>
<evidence type="ECO:0000256" key="1">
    <source>
        <dbReference type="ARBA" id="ARBA00004304"/>
    </source>
</evidence>
<feature type="signal peptide" evidence="20">
    <location>
        <begin position="1"/>
        <end position="26"/>
    </location>
</feature>
<evidence type="ECO:0000256" key="17">
    <source>
        <dbReference type="ARBA" id="ARBA00023329"/>
    </source>
</evidence>
<dbReference type="OrthoDB" id="29460at2759"/>
<evidence type="ECO:0000256" key="11">
    <source>
        <dbReference type="ARBA" id="ARBA00022989"/>
    </source>
</evidence>
<name>A0A6A5R510_9PLEO</name>
<dbReference type="AlphaFoldDB" id="A0A6A5R510"/>
<evidence type="ECO:0000256" key="12">
    <source>
        <dbReference type="ARBA" id="ARBA00023006"/>
    </source>
</evidence>
<keyword evidence="7" id="KW-0813">Transport</keyword>
<dbReference type="PANTHER" id="PTHR15071:SF13">
    <property type="entry name" value="AUTOPHAGY-RELATED PROTEIN 27"/>
    <property type="match status" value="1"/>
</dbReference>
<feature type="chain" id="PRO_5025669396" description="Autophagy-related protein 27" evidence="20">
    <location>
        <begin position="27"/>
        <end position="351"/>
    </location>
</feature>